<keyword evidence="2" id="KW-0614">Plasmid</keyword>
<gene>
    <name evidence="2" type="ordered locus">FMG_P0048</name>
</gene>
<evidence type="ECO:0000259" key="1">
    <source>
        <dbReference type="Pfam" id="PF14207"/>
    </source>
</evidence>
<name>B0S4A6_FINM2</name>
<dbReference type="HOGENOM" id="CLU_196669_0_0_9"/>
<dbReference type="Proteomes" id="UP000001319">
    <property type="component" value="Plasmid pFMC"/>
</dbReference>
<feature type="domain" description="DpnD/PcfM-like C-terminal" evidence="1">
    <location>
        <begin position="3"/>
        <end position="47"/>
    </location>
</feature>
<dbReference type="AlphaFoldDB" id="B0S4A6"/>
<reference evidence="2 3" key="1">
    <citation type="journal article" date="2008" name="DNA Res.">
        <title>Complete genome sequence of Finegoldia magna, an anaerobic opportunistic pathogen.</title>
        <authorList>
            <person name="Goto T."/>
            <person name="Yamashita A."/>
            <person name="Hirakawa H."/>
            <person name="Matsutani M."/>
            <person name="Todo K."/>
            <person name="Ohshima K."/>
            <person name="Toh H."/>
            <person name="Miyamoto K."/>
            <person name="Kuhara S."/>
            <person name="Hattori M."/>
            <person name="Shimizu T."/>
            <person name="Akimoto S."/>
        </authorList>
    </citation>
    <scope>NUCLEOTIDE SEQUENCE [LARGE SCALE GENOMIC DNA]</scope>
    <source>
        <strain evidence="3">ATCC 29328 / DSM 20472 / WAL 2508</strain>
        <plasmid evidence="2 3">pFMC</plasmid>
    </source>
</reference>
<sequence>MKYNIEIVETLSKVVEIRAKSEQEAIEKTRNLYFAEEIVLTSEDFDNFVEFNLLDN</sequence>
<organism evidence="2 3">
    <name type="scientific">Finegoldia magna (strain ATCC 29328 / DSM 20472 / WAL 2508)</name>
    <name type="common">Peptostreptococcus magnus</name>
    <dbReference type="NCBI Taxonomy" id="334413"/>
    <lineage>
        <taxon>Bacteria</taxon>
        <taxon>Bacillati</taxon>
        <taxon>Bacillota</taxon>
        <taxon>Tissierellia</taxon>
        <taxon>Tissierellales</taxon>
        <taxon>Peptoniphilaceae</taxon>
        <taxon>Finegoldia</taxon>
    </lineage>
</organism>
<protein>
    <recommendedName>
        <fullName evidence="1">DpnD/PcfM-like C-terminal domain-containing protein</fullName>
    </recommendedName>
</protein>
<dbReference type="KEGG" id="fma:FMG_P0048"/>
<evidence type="ECO:0000313" key="2">
    <source>
        <dbReference type="EMBL" id="BAG09097.1"/>
    </source>
</evidence>
<proteinExistence type="predicted"/>
<dbReference type="RefSeq" id="WP_012289860.1">
    <property type="nucleotide sequence ID" value="NC_010371.1"/>
</dbReference>
<keyword evidence="3" id="KW-1185">Reference proteome</keyword>
<dbReference type="Pfam" id="PF14207">
    <property type="entry name" value="DpnD-PcfM"/>
    <property type="match status" value="1"/>
</dbReference>
<accession>B0S4A6</accession>
<geneLocation type="plasmid" evidence="2 3">
    <name>pFMC</name>
</geneLocation>
<dbReference type="EMBL" id="AP008972">
    <property type="protein sequence ID" value="BAG09097.1"/>
    <property type="molecule type" value="Genomic_DNA"/>
</dbReference>
<dbReference type="InterPro" id="IPR025575">
    <property type="entry name" value="DpnD/PcfM_C"/>
</dbReference>
<evidence type="ECO:0000313" key="3">
    <source>
        <dbReference type="Proteomes" id="UP000001319"/>
    </source>
</evidence>